<dbReference type="SMART" id="SM00450">
    <property type="entry name" value="RHOD"/>
    <property type="match status" value="1"/>
</dbReference>
<dbReference type="PROSITE" id="PS50206">
    <property type="entry name" value="RHODANESE_3"/>
    <property type="match status" value="1"/>
</dbReference>
<dbReference type="SUPFAM" id="SSF81383">
    <property type="entry name" value="F-box domain"/>
    <property type="match status" value="1"/>
</dbReference>
<dbReference type="SUPFAM" id="SSF52821">
    <property type="entry name" value="Rhodanese/Cell cycle control phosphatase"/>
    <property type="match status" value="1"/>
</dbReference>
<feature type="domain" description="Rhodanese" evidence="3">
    <location>
        <begin position="552"/>
        <end position="660"/>
    </location>
</feature>
<feature type="region of interest" description="Disordered" evidence="1">
    <location>
        <begin position="1"/>
        <end position="27"/>
    </location>
</feature>
<comment type="caution">
    <text evidence="4">The sequence shown here is derived from an EMBL/GenBank/DDBJ whole genome shotgun (WGS) entry which is preliminary data.</text>
</comment>
<dbReference type="Pfam" id="PF24750">
    <property type="entry name" value="b-prop_At3g26010-like"/>
    <property type="match status" value="1"/>
</dbReference>
<dbReference type="InterPro" id="IPR001810">
    <property type="entry name" value="F-box_dom"/>
</dbReference>
<dbReference type="PANTHER" id="PTHR45510">
    <property type="entry name" value="RHODANESE-LIKE DOMAIN-CONTAINING PROTEIN 10"/>
    <property type="match status" value="1"/>
</dbReference>
<dbReference type="Gene3D" id="1.20.1280.50">
    <property type="match status" value="1"/>
</dbReference>
<name>A0AAW0L0A3_QUESU</name>
<proteinExistence type="predicted"/>
<dbReference type="Gene3D" id="3.40.250.10">
    <property type="entry name" value="Rhodanese-like domain"/>
    <property type="match status" value="1"/>
</dbReference>
<evidence type="ECO:0000259" key="3">
    <source>
        <dbReference type="PROSITE" id="PS50206"/>
    </source>
</evidence>
<organism evidence="4 5">
    <name type="scientific">Quercus suber</name>
    <name type="common">Cork oak</name>
    <dbReference type="NCBI Taxonomy" id="58331"/>
    <lineage>
        <taxon>Eukaryota</taxon>
        <taxon>Viridiplantae</taxon>
        <taxon>Streptophyta</taxon>
        <taxon>Embryophyta</taxon>
        <taxon>Tracheophyta</taxon>
        <taxon>Spermatophyta</taxon>
        <taxon>Magnoliopsida</taxon>
        <taxon>eudicotyledons</taxon>
        <taxon>Gunneridae</taxon>
        <taxon>Pentapetalae</taxon>
        <taxon>rosids</taxon>
        <taxon>fabids</taxon>
        <taxon>Fagales</taxon>
        <taxon>Fagaceae</taxon>
        <taxon>Quercus</taxon>
    </lineage>
</organism>
<dbReference type="EMBL" id="PKMF04000189">
    <property type="protein sequence ID" value="KAK7844264.1"/>
    <property type="molecule type" value="Genomic_DNA"/>
</dbReference>
<evidence type="ECO:0000313" key="4">
    <source>
        <dbReference type="EMBL" id="KAK7844264.1"/>
    </source>
</evidence>
<feature type="compositionally biased region" description="Low complexity" evidence="1">
    <location>
        <begin position="1"/>
        <end position="13"/>
    </location>
</feature>
<evidence type="ECO:0000313" key="5">
    <source>
        <dbReference type="Proteomes" id="UP000237347"/>
    </source>
</evidence>
<evidence type="ECO:0000259" key="2">
    <source>
        <dbReference type="PROSITE" id="PS50181"/>
    </source>
</evidence>
<dbReference type="InterPro" id="IPR044614">
    <property type="entry name" value="STR10"/>
</dbReference>
<dbReference type="PANTHER" id="PTHR45510:SF1">
    <property type="entry name" value="RHODANESE-LIKE DOMAIN-CONTAINING PROTEIN 10"/>
    <property type="match status" value="1"/>
</dbReference>
<dbReference type="CDD" id="cd00158">
    <property type="entry name" value="RHOD"/>
    <property type="match status" value="1"/>
</dbReference>
<dbReference type="InterPro" id="IPR036873">
    <property type="entry name" value="Rhodanese-like_dom_sf"/>
</dbReference>
<feature type="domain" description="F-box" evidence="2">
    <location>
        <begin position="31"/>
        <end position="77"/>
    </location>
</feature>
<dbReference type="CDD" id="cd22157">
    <property type="entry name" value="F-box_AtFBW1-like"/>
    <property type="match status" value="1"/>
</dbReference>
<evidence type="ECO:0000256" key="1">
    <source>
        <dbReference type="SAM" id="MobiDB-lite"/>
    </source>
</evidence>
<dbReference type="GO" id="GO:0009507">
    <property type="term" value="C:chloroplast"/>
    <property type="evidence" value="ECO:0007669"/>
    <property type="project" value="TreeGrafter"/>
</dbReference>
<sequence length="870" mass="99463">MSLSKSSTDLSLLPRRKRRKENPTESSEPLYELINKLPDALLSEIFYRLPCRSAFQFKSVSKRWFSLISDPFFVHGLIHHRHQFSESNSSDSNSDPFTLVLQNCFSSTKNFLDLLVFPSDNSGDCVVGDDFLNFLPCIKPGVRKDNHYIIRASFNDLLLLYREVQEDFILNFKPGFCEYCICNPLTKQWITLPRLPLPFNSNLDDVIVGFICDPYSCDEEQGCKTHAHYRYKVVRFHPPTHPNTKLHMQIFSSDTGEWCNSVVSLSPRGLKPYSYISKNAGVVACNAMMHLANYTERGLQGIVVFDPFNDAERCGYIETPNSFPHDGFWSVSLCVFRGHLRIIYQGSPSIYRYQFLTADKFSIWELEDYDNGGRWCLKHKVYIKDMVLKYPDLANLASLSPMMLLPAFHPNDDKIFFFNFRNYILMWDLQTMVLKVAIELENTKENIFNSESLFQIQRQRLVDKAKSVFLLQQQSWPTPVPPLPLKEMAIQLYHISTFNSKHEKQPKPPLPTTKRRPTLQVNAASGSNNDRHLIQSQAIRAIQTKEAVAAINSDGFTLLDIRPVWETQKGRVKGSLTRTIAIFGYIGLWTGQYFTTMNPDFLLRVEEVVPNKDSKLLVACGQGLRSIMAATKLYEGGYKNLGWLAGGFNRSGDEDFPEVEGTEKLQYATIGGASYYFLQLLIFLRKNIPPVTTLTIFLFGNSRIMIMEKHKVYFKNMVTEHPNLVKIAKESSSPLMLLPAFHPSDDKILFFKFHNNIVMCNLQTMVLKIVIQLRNREPLVDKAKSVFLLKQQPWPTPVPPLPVKSIMAATKLYEGGYKNLGWLAGGFNRSGDEDFPEVEGTEKLQYATIGGASYYFLQLLIFLQSVGKSN</sequence>
<protein>
    <submittedName>
        <fullName evidence="4">Rhodanese-like domain-containing protein 10</fullName>
    </submittedName>
</protein>
<dbReference type="InterPro" id="IPR036047">
    <property type="entry name" value="F-box-like_dom_sf"/>
</dbReference>
<accession>A0AAW0L0A3</accession>
<dbReference type="PROSITE" id="PS50181">
    <property type="entry name" value="FBOX"/>
    <property type="match status" value="1"/>
</dbReference>
<dbReference type="SMART" id="SM00256">
    <property type="entry name" value="FBOX"/>
    <property type="match status" value="1"/>
</dbReference>
<keyword evidence="5" id="KW-1185">Reference proteome</keyword>
<dbReference type="Proteomes" id="UP000237347">
    <property type="component" value="Unassembled WGS sequence"/>
</dbReference>
<dbReference type="InterPro" id="IPR056592">
    <property type="entry name" value="Beta-prop_At3g26010-like"/>
</dbReference>
<reference evidence="4 5" key="1">
    <citation type="journal article" date="2018" name="Sci. Data">
        <title>The draft genome sequence of cork oak.</title>
        <authorList>
            <person name="Ramos A.M."/>
            <person name="Usie A."/>
            <person name="Barbosa P."/>
            <person name="Barros P.M."/>
            <person name="Capote T."/>
            <person name="Chaves I."/>
            <person name="Simoes F."/>
            <person name="Abreu I."/>
            <person name="Carrasquinho I."/>
            <person name="Faro C."/>
            <person name="Guimaraes J.B."/>
            <person name="Mendonca D."/>
            <person name="Nobrega F."/>
            <person name="Rodrigues L."/>
            <person name="Saibo N.J.M."/>
            <person name="Varela M.C."/>
            <person name="Egas C."/>
            <person name="Matos J."/>
            <person name="Miguel C.M."/>
            <person name="Oliveira M.M."/>
            <person name="Ricardo C.P."/>
            <person name="Goncalves S."/>
        </authorList>
    </citation>
    <scope>NUCLEOTIDE SEQUENCE [LARGE SCALE GENOMIC DNA]</scope>
    <source>
        <strain evidence="5">cv. HL8</strain>
    </source>
</reference>
<dbReference type="InterPro" id="IPR001763">
    <property type="entry name" value="Rhodanese-like_dom"/>
</dbReference>
<dbReference type="Pfam" id="PF00581">
    <property type="entry name" value="Rhodanese"/>
    <property type="match status" value="1"/>
</dbReference>
<dbReference type="AlphaFoldDB" id="A0AAW0L0A3"/>
<gene>
    <name evidence="4" type="primary">STR10_1</name>
    <name evidence="4" type="ORF">CFP56_011076</name>
</gene>
<dbReference type="Pfam" id="PF00646">
    <property type="entry name" value="F-box"/>
    <property type="match status" value="1"/>
</dbReference>